<feature type="transmembrane region" description="Helical" evidence="19">
    <location>
        <begin position="26"/>
        <end position="51"/>
    </location>
</feature>
<evidence type="ECO:0000256" key="17">
    <source>
        <dbReference type="ARBA" id="ARBA00047816"/>
    </source>
</evidence>
<dbReference type="CDD" id="cd13915">
    <property type="entry name" value="CuRO_HCO_II_like_2"/>
    <property type="match status" value="1"/>
</dbReference>
<evidence type="ECO:0000256" key="8">
    <source>
        <dbReference type="ARBA" id="ARBA00022723"/>
    </source>
</evidence>
<evidence type="ECO:0000256" key="4">
    <source>
        <dbReference type="ARBA" id="ARBA00022448"/>
    </source>
</evidence>
<evidence type="ECO:0000256" key="3">
    <source>
        <dbReference type="ARBA" id="ARBA00012949"/>
    </source>
</evidence>
<dbReference type="InterPro" id="IPR036257">
    <property type="entry name" value="Cyt_c_oxidase_su2_TM_sf"/>
</dbReference>
<dbReference type="InterPro" id="IPR045187">
    <property type="entry name" value="CcO_II"/>
</dbReference>
<evidence type="ECO:0000256" key="15">
    <source>
        <dbReference type="ARBA" id="ARBA00024688"/>
    </source>
</evidence>
<dbReference type="Proteomes" id="UP001162030">
    <property type="component" value="Chromosome"/>
</dbReference>
<sequence>MAGTDAVSDTPLLPAASTLAERVDTLFFTLTGLDALMVLVLSGLIIGFAVYYRRNARVNRTTNVPETKTEIVWSLGLLAVFLAIFVWAAHLYVEEASPPNNALEIHAIGKQWMWKFQHQNGRREINELHVPLGVPVKIVLATQDVIHSFFVPAFRVKQDLVPGRYRTVWFTPSRIGRYHLFCAEYCGLDHSRMRGQVIVMEPAEYETWLAGEDSAESLPVQGEKLFASLGCISCHGAGSRIAAPSLAGIFGKPVPLKGGQTVIADETYIRDSILTPEKQVVAGYEPIMPSFAGRVTDSDLTRLIAYIKSLSGEEGRP</sequence>
<dbReference type="PANTHER" id="PTHR22888">
    <property type="entry name" value="CYTOCHROME C OXIDASE, SUBUNIT II"/>
    <property type="match status" value="1"/>
</dbReference>
<dbReference type="PROSITE" id="PS00078">
    <property type="entry name" value="COX2"/>
    <property type="match status" value="1"/>
</dbReference>
<dbReference type="InterPro" id="IPR001505">
    <property type="entry name" value="Copper_CuA"/>
</dbReference>
<dbReference type="InterPro" id="IPR002429">
    <property type="entry name" value="CcO_II-like_C"/>
</dbReference>
<evidence type="ECO:0000256" key="11">
    <source>
        <dbReference type="ARBA" id="ARBA00022989"/>
    </source>
</evidence>
<comment type="catalytic activity">
    <reaction evidence="17">
        <text>4 Fe(II)-[cytochrome c] + O2 + 8 H(+)(in) = 4 Fe(III)-[cytochrome c] + 2 H2O + 4 H(+)(out)</text>
        <dbReference type="Rhea" id="RHEA:11436"/>
        <dbReference type="Rhea" id="RHEA-COMP:10350"/>
        <dbReference type="Rhea" id="RHEA-COMP:14399"/>
        <dbReference type="ChEBI" id="CHEBI:15377"/>
        <dbReference type="ChEBI" id="CHEBI:15378"/>
        <dbReference type="ChEBI" id="CHEBI:15379"/>
        <dbReference type="ChEBI" id="CHEBI:29033"/>
        <dbReference type="ChEBI" id="CHEBI:29034"/>
        <dbReference type="EC" id="7.1.1.9"/>
    </reaction>
</comment>
<evidence type="ECO:0000256" key="2">
    <source>
        <dbReference type="ARBA" id="ARBA00007866"/>
    </source>
</evidence>
<evidence type="ECO:0000256" key="1">
    <source>
        <dbReference type="ARBA" id="ARBA00004141"/>
    </source>
</evidence>
<evidence type="ECO:0000256" key="7">
    <source>
        <dbReference type="ARBA" id="ARBA00022692"/>
    </source>
</evidence>
<reference evidence="22 23" key="1">
    <citation type="submission" date="2023-03" db="EMBL/GenBank/DDBJ databases">
        <authorList>
            <person name="Pearce D."/>
        </authorList>
    </citation>
    <scope>NUCLEOTIDE SEQUENCE [LARGE SCALE GENOMIC DNA]</scope>
    <source>
        <strain evidence="22">Msz</strain>
    </source>
</reference>
<dbReference type="InterPro" id="IPR009056">
    <property type="entry name" value="Cyt_c-like_dom"/>
</dbReference>
<evidence type="ECO:0000256" key="16">
    <source>
        <dbReference type="ARBA" id="ARBA00031399"/>
    </source>
</evidence>
<evidence type="ECO:0000256" key="13">
    <source>
        <dbReference type="ARBA" id="ARBA00023008"/>
    </source>
</evidence>
<feature type="domain" description="Cytochrome c" evidence="21">
    <location>
        <begin position="217"/>
        <end position="311"/>
    </location>
</feature>
<gene>
    <name evidence="22" type="ORF">MSZNOR_1784</name>
</gene>
<evidence type="ECO:0000259" key="20">
    <source>
        <dbReference type="PROSITE" id="PS50857"/>
    </source>
</evidence>
<keyword evidence="14 19" id="KW-0472">Membrane</keyword>
<evidence type="ECO:0000256" key="10">
    <source>
        <dbReference type="ARBA" id="ARBA00022982"/>
    </source>
</evidence>
<accession>A0ABM9I0K8</accession>
<dbReference type="SUPFAM" id="SSF46626">
    <property type="entry name" value="Cytochrome c"/>
    <property type="match status" value="1"/>
</dbReference>
<keyword evidence="7 19" id="KW-0812">Transmembrane</keyword>
<keyword evidence="5 18" id="KW-0349">Heme</keyword>
<dbReference type="Gene3D" id="2.60.40.420">
    <property type="entry name" value="Cupredoxins - blue copper proteins"/>
    <property type="match status" value="1"/>
</dbReference>
<evidence type="ECO:0000256" key="19">
    <source>
        <dbReference type="SAM" id="Phobius"/>
    </source>
</evidence>
<keyword evidence="12 18" id="KW-0408">Iron</keyword>
<dbReference type="InterPro" id="IPR036909">
    <property type="entry name" value="Cyt_c-like_dom_sf"/>
</dbReference>
<keyword evidence="11 19" id="KW-1133">Transmembrane helix</keyword>
<dbReference type="SUPFAM" id="SSF49503">
    <property type="entry name" value="Cupredoxins"/>
    <property type="match status" value="1"/>
</dbReference>
<feature type="transmembrane region" description="Helical" evidence="19">
    <location>
        <begin position="71"/>
        <end position="93"/>
    </location>
</feature>
<evidence type="ECO:0000256" key="12">
    <source>
        <dbReference type="ARBA" id="ARBA00023004"/>
    </source>
</evidence>
<dbReference type="PRINTS" id="PR00605">
    <property type="entry name" value="CYTCHROMECIC"/>
</dbReference>
<name>A0ABM9I0K8_9GAMM</name>
<dbReference type="RefSeq" id="WP_036268180.1">
    <property type="nucleotide sequence ID" value="NZ_OX458333.1"/>
</dbReference>
<dbReference type="Pfam" id="PF00116">
    <property type="entry name" value="COX2"/>
    <property type="match status" value="1"/>
</dbReference>
<dbReference type="InterPro" id="IPR008972">
    <property type="entry name" value="Cupredoxin"/>
</dbReference>
<organism evidence="22 23">
    <name type="scientific">Methylocaldum szegediense</name>
    <dbReference type="NCBI Taxonomy" id="73780"/>
    <lineage>
        <taxon>Bacteria</taxon>
        <taxon>Pseudomonadati</taxon>
        <taxon>Pseudomonadota</taxon>
        <taxon>Gammaproteobacteria</taxon>
        <taxon>Methylococcales</taxon>
        <taxon>Methylococcaceae</taxon>
        <taxon>Methylocaldum</taxon>
    </lineage>
</organism>
<dbReference type="Gene3D" id="1.10.287.90">
    <property type="match status" value="1"/>
</dbReference>
<keyword evidence="23" id="KW-1185">Reference proteome</keyword>
<evidence type="ECO:0000256" key="14">
    <source>
        <dbReference type="ARBA" id="ARBA00023136"/>
    </source>
</evidence>
<dbReference type="Pfam" id="PF00034">
    <property type="entry name" value="Cytochrom_C"/>
    <property type="match status" value="1"/>
</dbReference>
<evidence type="ECO:0000256" key="9">
    <source>
        <dbReference type="ARBA" id="ARBA00022967"/>
    </source>
</evidence>
<dbReference type="PROSITE" id="PS50857">
    <property type="entry name" value="COX2_CUA"/>
    <property type="match status" value="1"/>
</dbReference>
<dbReference type="SUPFAM" id="SSF81464">
    <property type="entry name" value="Cytochrome c oxidase subunit II-like, transmembrane region"/>
    <property type="match status" value="1"/>
</dbReference>
<dbReference type="NCBIfam" id="TIGR02866">
    <property type="entry name" value="CoxB"/>
    <property type="match status" value="1"/>
</dbReference>
<dbReference type="PROSITE" id="PS51007">
    <property type="entry name" value="CYTC"/>
    <property type="match status" value="1"/>
</dbReference>
<evidence type="ECO:0000313" key="22">
    <source>
        <dbReference type="EMBL" id="CAI8811326.1"/>
    </source>
</evidence>
<keyword evidence="6" id="KW-0679">Respiratory chain</keyword>
<dbReference type="InterPro" id="IPR014222">
    <property type="entry name" value="Cyt_c_oxidase_su2"/>
</dbReference>
<evidence type="ECO:0000256" key="5">
    <source>
        <dbReference type="ARBA" id="ARBA00022617"/>
    </source>
</evidence>
<keyword evidence="8 18" id="KW-0479">Metal-binding</keyword>
<dbReference type="EMBL" id="OX458333">
    <property type="protein sequence ID" value="CAI8811326.1"/>
    <property type="molecule type" value="Genomic_DNA"/>
</dbReference>
<dbReference type="PANTHER" id="PTHR22888:SF9">
    <property type="entry name" value="CYTOCHROME C OXIDASE SUBUNIT 2"/>
    <property type="match status" value="1"/>
</dbReference>
<feature type="domain" description="Cytochrome oxidase subunit II copper A binding" evidence="20">
    <location>
        <begin position="100"/>
        <end position="211"/>
    </location>
</feature>
<comment type="function">
    <text evidence="15">Subunits I and II form the functional core of the enzyme complex. Electrons originating in cytochrome c are transferred via heme a and Cu(A) to the binuclear center formed by heme a3 and Cu(B).</text>
</comment>
<comment type="similarity">
    <text evidence="2">Belongs to the cytochrome c oxidase subunit 2 family.</text>
</comment>
<evidence type="ECO:0000256" key="6">
    <source>
        <dbReference type="ARBA" id="ARBA00022660"/>
    </source>
</evidence>
<dbReference type="Gene3D" id="1.10.760.10">
    <property type="entry name" value="Cytochrome c-like domain"/>
    <property type="match status" value="1"/>
</dbReference>
<evidence type="ECO:0000256" key="18">
    <source>
        <dbReference type="PROSITE-ProRule" id="PRU00433"/>
    </source>
</evidence>
<keyword evidence="10" id="KW-0249">Electron transport</keyword>
<dbReference type="EC" id="7.1.1.9" evidence="3"/>
<proteinExistence type="inferred from homology"/>
<keyword evidence="9" id="KW-1278">Translocase</keyword>
<protein>
    <recommendedName>
        <fullName evidence="3">cytochrome-c oxidase</fullName>
        <ecNumber evidence="3">7.1.1.9</ecNumber>
    </recommendedName>
    <alternativeName>
        <fullName evidence="16">Cytochrome aa3 subunit 2</fullName>
    </alternativeName>
</protein>
<keyword evidence="4" id="KW-0813">Transport</keyword>
<evidence type="ECO:0000259" key="21">
    <source>
        <dbReference type="PROSITE" id="PS51007"/>
    </source>
</evidence>
<comment type="subcellular location">
    <subcellularLocation>
        <location evidence="1">Membrane</location>
        <topology evidence="1">Multi-pass membrane protein</topology>
    </subcellularLocation>
</comment>
<dbReference type="InterPro" id="IPR008168">
    <property type="entry name" value="Cyt_C_IC"/>
</dbReference>
<keyword evidence="13" id="KW-0186">Copper</keyword>
<evidence type="ECO:0000313" key="23">
    <source>
        <dbReference type="Proteomes" id="UP001162030"/>
    </source>
</evidence>